<evidence type="ECO:0000313" key="2">
    <source>
        <dbReference type="EMBL" id="KNY25046.1"/>
    </source>
</evidence>
<name>A0A0L6JGQ6_9FIRM</name>
<keyword evidence="3" id="KW-1185">Reference proteome</keyword>
<dbReference type="RefSeq" id="WP_036946188.1">
    <property type="nucleotide sequence ID" value="NZ_KN050763.1"/>
</dbReference>
<evidence type="ECO:0000256" key="1">
    <source>
        <dbReference type="SAM" id="Phobius"/>
    </source>
</evidence>
<feature type="transmembrane region" description="Helical" evidence="1">
    <location>
        <begin position="202"/>
        <end position="224"/>
    </location>
</feature>
<keyword evidence="1" id="KW-0812">Transmembrane</keyword>
<evidence type="ECO:0008006" key="4">
    <source>
        <dbReference type="Google" id="ProtNLM"/>
    </source>
</evidence>
<organism evidence="2 3">
    <name type="scientific">Pseudobacteroides cellulosolvens ATCC 35603 = DSM 2933</name>
    <dbReference type="NCBI Taxonomy" id="398512"/>
    <lineage>
        <taxon>Bacteria</taxon>
        <taxon>Bacillati</taxon>
        <taxon>Bacillota</taxon>
        <taxon>Clostridia</taxon>
        <taxon>Eubacteriales</taxon>
        <taxon>Oscillospiraceae</taxon>
        <taxon>Pseudobacteroides</taxon>
    </lineage>
</organism>
<dbReference type="eggNOG" id="ENOG5030URA">
    <property type="taxonomic scope" value="Bacteria"/>
</dbReference>
<proteinExistence type="predicted"/>
<dbReference type="STRING" id="398512.Bccel_0303"/>
<evidence type="ECO:0000313" key="3">
    <source>
        <dbReference type="Proteomes" id="UP000036923"/>
    </source>
</evidence>
<protein>
    <recommendedName>
        <fullName evidence="4">DUF4350 domain-containing protein</fullName>
    </recommendedName>
</protein>
<dbReference type="Proteomes" id="UP000036923">
    <property type="component" value="Unassembled WGS sequence"/>
</dbReference>
<dbReference type="OrthoDB" id="2082700at2"/>
<comment type="caution">
    <text evidence="2">The sequence shown here is derived from an EMBL/GenBank/DDBJ whole genome shotgun (WGS) entry which is preliminary data.</text>
</comment>
<keyword evidence="1" id="KW-1133">Transmembrane helix</keyword>
<keyword evidence="1" id="KW-0472">Membrane</keyword>
<accession>A0A0L6JGQ6</accession>
<reference evidence="3" key="1">
    <citation type="submission" date="2015-07" db="EMBL/GenBank/DDBJ databases">
        <title>Near-Complete Genome Sequence of the Cellulolytic Bacterium Bacteroides (Pseudobacteroides) cellulosolvens ATCC 35603.</title>
        <authorList>
            <person name="Dassa B."/>
            <person name="Utturkar S.M."/>
            <person name="Klingeman D.M."/>
            <person name="Hurt R.A."/>
            <person name="Keller M."/>
            <person name="Xu J."/>
            <person name="Reddy Y.H.K."/>
            <person name="Borovok I."/>
            <person name="Grinberg I.R."/>
            <person name="Lamed R."/>
            <person name="Zhivin O."/>
            <person name="Bayer E.A."/>
            <person name="Brown S.D."/>
        </authorList>
    </citation>
    <scope>NUCLEOTIDE SEQUENCE [LARGE SCALE GENOMIC DNA]</scope>
    <source>
        <strain evidence="3">DSM 2933</strain>
    </source>
</reference>
<dbReference type="EMBL" id="LGTC01000001">
    <property type="protein sequence ID" value="KNY25046.1"/>
    <property type="molecule type" value="Genomic_DNA"/>
</dbReference>
<dbReference type="AlphaFoldDB" id="A0A0L6JGQ6"/>
<sequence precursor="true">MRGKNIIKKIIIFVLIAAFVVLVGVVMASMRDSRKYEKYTSYSVDEDGEKALYLLTEKMGYEAVRYKKTVRFMPDSVTMVVVQPDYYRFFDETELKYMKKWIEKGNSLILIYDDPEGNSNIIEKLGAVYDGKFQSYNEWATYKAGDGRMYVCNEIEIFANEGLKDKIGAVSFVDVIDSIGNSTVYFNEYYHNMGEGVTVSDIIGFNGVLVFIQIILGIGVLFLAMSKRLGKPVVVFETVKRAENENIYALSNIYKVSKANPYVLDVMFKRLKTDLAKYLGIDTVHDNNELIRAASFDGRTRNLEIATGFSRCEQYINSDNRDINEFIYLAKWIEIIREEIK</sequence>
<gene>
    <name evidence="2" type="ORF">Bccel_0303</name>
</gene>